<dbReference type="OrthoDB" id="8680283at2"/>
<name>A0A2N7UN92_9GAMM</name>
<proteinExistence type="inferred from homology"/>
<sequence>MPRDIRHLLNVTEFGHGDTPLLMIHGFGCDQTVWSRLVPLLAADFRLILLDLPGFGASAPEVLSPSRHATLAGHVDEIVELIDALELRDALVIGHSMGGPIAMMASVARPGAFRKLCLMCASARYLDDPPDYIGGYNEEQLHGLMQLMEQNYLDWASTLSQVALGDALTDYHHHDLRERFLAVKPEVLRPLARDIFYGDKRDLLPRVSVPSVVLQPSVDAIVPREAAEYLQRHLPHGELDILDCPGHYPQLTHPELVALVVRQHLRSPSAN</sequence>
<dbReference type="RefSeq" id="WP_102586971.1">
    <property type="nucleotide sequence ID" value="NZ_BNAE01000001.1"/>
</dbReference>
<feature type="domain" description="AB hydrolase-1" evidence="2">
    <location>
        <begin position="21"/>
        <end position="258"/>
    </location>
</feature>
<evidence type="ECO:0000313" key="4">
    <source>
        <dbReference type="Proteomes" id="UP000235547"/>
    </source>
</evidence>
<organism evidence="3 4">
    <name type="scientific">Halomonas urumqiensis</name>
    <dbReference type="NCBI Taxonomy" id="1684789"/>
    <lineage>
        <taxon>Bacteria</taxon>
        <taxon>Pseudomonadati</taxon>
        <taxon>Pseudomonadota</taxon>
        <taxon>Gammaproteobacteria</taxon>
        <taxon>Oceanospirillales</taxon>
        <taxon>Halomonadaceae</taxon>
        <taxon>Halomonas</taxon>
    </lineage>
</organism>
<dbReference type="Proteomes" id="UP000235547">
    <property type="component" value="Unassembled WGS sequence"/>
</dbReference>
<evidence type="ECO:0000256" key="1">
    <source>
        <dbReference type="ARBA" id="ARBA00008645"/>
    </source>
</evidence>
<accession>A0A2N7UN92</accession>
<dbReference type="InterPro" id="IPR029058">
    <property type="entry name" value="AB_hydrolase_fold"/>
</dbReference>
<dbReference type="PRINTS" id="PR00111">
    <property type="entry name" value="ABHYDROLASE"/>
</dbReference>
<keyword evidence="4" id="KW-1185">Reference proteome</keyword>
<dbReference type="PANTHER" id="PTHR43039">
    <property type="entry name" value="ESTERASE-RELATED"/>
    <property type="match status" value="1"/>
</dbReference>
<evidence type="ECO:0000313" key="3">
    <source>
        <dbReference type="EMBL" id="PMR81905.1"/>
    </source>
</evidence>
<reference evidence="3 4" key="1">
    <citation type="submission" date="2018-01" db="EMBL/GenBank/DDBJ databases">
        <title>Halomonas endophytica sp. nov., isolated from storage liquid in the stems of Populus euphratica.</title>
        <authorList>
            <person name="Chen C."/>
        </authorList>
    </citation>
    <scope>NUCLEOTIDE SEQUENCE [LARGE SCALE GENOMIC DNA]</scope>
    <source>
        <strain evidence="3 4">BZ-SZ-XJ27</strain>
    </source>
</reference>
<protein>
    <submittedName>
        <fullName evidence="3">Sigma factor SigB regulation protein RsbQ</fullName>
    </submittedName>
</protein>
<comment type="similarity">
    <text evidence="1">Belongs to the AB hydrolase superfamily.</text>
</comment>
<gene>
    <name evidence="3" type="ORF">C1H70_03565</name>
</gene>
<dbReference type="Gene3D" id="3.40.50.1820">
    <property type="entry name" value="alpha/beta hydrolase"/>
    <property type="match status" value="1"/>
</dbReference>
<dbReference type="EMBL" id="PNRG01000006">
    <property type="protein sequence ID" value="PMR81905.1"/>
    <property type="molecule type" value="Genomic_DNA"/>
</dbReference>
<dbReference type="AlphaFoldDB" id="A0A2N7UN92"/>
<comment type="caution">
    <text evidence="3">The sequence shown here is derived from an EMBL/GenBank/DDBJ whole genome shotgun (WGS) entry which is preliminary data.</text>
</comment>
<dbReference type="InterPro" id="IPR000073">
    <property type="entry name" value="AB_hydrolase_1"/>
</dbReference>
<dbReference type="SUPFAM" id="SSF53474">
    <property type="entry name" value="alpha/beta-Hydrolases"/>
    <property type="match status" value="1"/>
</dbReference>
<evidence type="ECO:0000259" key="2">
    <source>
        <dbReference type="Pfam" id="PF12697"/>
    </source>
</evidence>
<dbReference type="Pfam" id="PF12697">
    <property type="entry name" value="Abhydrolase_6"/>
    <property type="match status" value="1"/>
</dbReference>